<evidence type="ECO:0000256" key="5">
    <source>
        <dbReference type="SAM" id="MobiDB-lite"/>
    </source>
</evidence>
<feature type="transmembrane region" description="Helical" evidence="6">
    <location>
        <begin position="316"/>
        <end position="335"/>
    </location>
</feature>
<feature type="transmembrane region" description="Helical" evidence="6">
    <location>
        <begin position="411"/>
        <end position="431"/>
    </location>
</feature>
<comment type="subcellular location">
    <subcellularLocation>
        <location evidence="4">Cell membrane</location>
    </subcellularLocation>
    <subcellularLocation>
        <location evidence="1">Membrane</location>
        <topology evidence="1">Multi-pass membrane protein</topology>
    </subcellularLocation>
</comment>
<dbReference type="OrthoDB" id="9772630at2"/>
<feature type="transmembrane region" description="Helical" evidence="6">
    <location>
        <begin position="438"/>
        <end position="460"/>
    </location>
</feature>
<dbReference type="PANTHER" id="PTHR22550">
    <property type="entry name" value="SPORE GERMINATION PROTEIN"/>
    <property type="match status" value="1"/>
</dbReference>
<comment type="similarity">
    <text evidence="2 4">Belongs to the GerABKA family.</text>
</comment>
<dbReference type="GO" id="GO:0005886">
    <property type="term" value="C:plasma membrane"/>
    <property type="evidence" value="ECO:0007669"/>
    <property type="project" value="UniProtKB-SubCell"/>
</dbReference>
<gene>
    <name evidence="7" type="ORF">HM131_18975</name>
</gene>
<dbReference type="PIRSF" id="PIRSF005690">
    <property type="entry name" value="GerBA"/>
    <property type="match status" value="1"/>
</dbReference>
<dbReference type="InterPro" id="IPR004995">
    <property type="entry name" value="Spore_Ger"/>
</dbReference>
<feature type="region of interest" description="Disordered" evidence="5">
    <location>
        <begin position="1"/>
        <end position="26"/>
    </location>
</feature>
<dbReference type="InterPro" id="IPR050768">
    <property type="entry name" value="UPF0353/GerABKA_families"/>
</dbReference>
<dbReference type="RefSeq" id="WP_085031251.1">
    <property type="nucleotide sequence ID" value="NZ_CP020772.1"/>
</dbReference>
<keyword evidence="3 4" id="KW-0472">Membrane</keyword>
<organism evidence="7 8">
    <name type="scientific">Halobacillus mangrovi</name>
    <dbReference type="NCBI Taxonomy" id="402384"/>
    <lineage>
        <taxon>Bacteria</taxon>
        <taxon>Bacillati</taxon>
        <taxon>Bacillota</taxon>
        <taxon>Bacilli</taxon>
        <taxon>Bacillales</taxon>
        <taxon>Bacillaceae</taxon>
        <taxon>Halobacillus</taxon>
    </lineage>
</organism>
<protein>
    <submittedName>
        <fullName evidence="7">Spore germination protein</fullName>
    </submittedName>
</protein>
<evidence type="ECO:0000313" key="7">
    <source>
        <dbReference type="EMBL" id="ARI78792.1"/>
    </source>
</evidence>
<dbReference type="Pfam" id="PF03323">
    <property type="entry name" value="GerA"/>
    <property type="match status" value="1"/>
</dbReference>
<accession>A0A1W5ZZV2</accession>
<evidence type="ECO:0000256" key="1">
    <source>
        <dbReference type="ARBA" id="ARBA00004141"/>
    </source>
</evidence>
<sequence>MSFNWNPFHKKNQENKASEPQKASPISEDISKNIKKLVEEFGDSSEIVIRELNTGRNKEIRIVSIFMDGLVDQTLVNEFIMESLMFNNCELDKYTPKEAVFNDLRMNALTLSNVKIVNDWDHLVLSVLSGNTLIMMDGWNEVISGETQGWEERSIQEPTSQTVIRGPKDSFTESLKVNVTLIRKRIKNANLRLETFQIGTVSRTNIGVMYIKGIAKDDLTQEVKTRLEKIETGSIIESGNIEEFIQDQTATPFPQLMNTERPDAAVGNLLDGRVVILIDGTPFVLIAPATFFQFFQSPEDYYQRADMATLLRLLRFFVFFISLFAPSIYIALTTFHQEMLPFPLLINLAAQREGVPFPAFFEALIMEVTFEILREAGVRMPRAVGQAVSIVGAIVIGEAAVQAGIISPAMVIVVGITAISSFAVPSFNIGIPARILRFILMISAATAGFYGMTLLVLMIVGHMNSLRSFGRPYLEPLSPFNLTAQADTFIRLPQRLKQKVTLKKDNSVKSANQLNKDGDSNG</sequence>
<evidence type="ECO:0000256" key="4">
    <source>
        <dbReference type="PIRNR" id="PIRNR005690"/>
    </source>
</evidence>
<feature type="transmembrane region" description="Helical" evidence="6">
    <location>
        <begin position="274"/>
        <end position="295"/>
    </location>
</feature>
<dbReference type="GO" id="GO:0009847">
    <property type="term" value="P:spore germination"/>
    <property type="evidence" value="ECO:0007669"/>
    <property type="project" value="UniProtKB-UniRule"/>
</dbReference>
<keyword evidence="6" id="KW-0812">Transmembrane</keyword>
<dbReference type="EMBL" id="CP020772">
    <property type="protein sequence ID" value="ARI78792.1"/>
    <property type="molecule type" value="Genomic_DNA"/>
</dbReference>
<reference evidence="7 8" key="1">
    <citation type="submission" date="2017-04" db="EMBL/GenBank/DDBJ databases">
        <title>The whole genome sequencing and assembly of Halobacillus mangrovi strain.</title>
        <authorList>
            <person name="Lee S.-J."/>
            <person name="Park M.-K."/>
            <person name="Kim J.-Y."/>
            <person name="Lee Y.-J."/>
            <person name="Yi H."/>
            <person name="Bahn Y.-S."/>
            <person name="Kim J.F."/>
            <person name="Lee D.-W."/>
        </authorList>
    </citation>
    <scope>NUCLEOTIDE SEQUENCE [LARGE SCALE GENOMIC DNA]</scope>
    <source>
        <strain evidence="7 8">KTB 131</strain>
    </source>
</reference>
<name>A0A1W5ZZV2_9BACI</name>
<dbReference type="PANTHER" id="PTHR22550:SF5">
    <property type="entry name" value="LEUCINE ZIPPER PROTEIN 4"/>
    <property type="match status" value="1"/>
</dbReference>
<evidence type="ECO:0000256" key="2">
    <source>
        <dbReference type="ARBA" id="ARBA00005278"/>
    </source>
</evidence>
<evidence type="ECO:0000313" key="8">
    <source>
        <dbReference type="Proteomes" id="UP000192527"/>
    </source>
</evidence>
<evidence type="ECO:0000256" key="3">
    <source>
        <dbReference type="ARBA" id="ARBA00023136"/>
    </source>
</evidence>
<dbReference type="KEGG" id="hmn:HM131_18975"/>
<dbReference type="AlphaFoldDB" id="A0A1W5ZZV2"/>
<dbReference type="STRING" id="402384.HM131_18975"/>
<feature type="transmembrane region" description="Helical" evidence="6">
    <location>
        <begin position="385"/>
        <end position="405"/>
    </location>
</feature>
<proteinExistence type="inferred from homology"/>
<evidence type="ECO:0000256" key="6">
    <source>
        <dbReference type="SAM" id="Phobius"/>
    </source>
</evidence>
<keyword evidence="8" id="KW-1185">Reference proteome</keyword>
<keyword evidence="6" id="KW-1133">Transmembrane helix</keyword>
<dbReference type="Proteomes" id="UP000192527">
    <property type="component" value="Chromosome"/>
</dbReference>